<organism evidence="2 3">
    <name type="scientific">Phascolomyces articulosus</name>
    <dbReference type="NCBI Taxonomy" id="60185"/>
    <lineage>
        <taxon>Eukaryota</taxon>
        <taxon>Fungi</taxon>
        <taxon>Fungi incertae sedis</taxon>
        <taxon>Mucoromycota</taxon>
        <taxon>Mucoromycotina</taxon>
        <taxon>Mucoromycetes</taxon>
        <taxon>Mucorales</taxon>
        <taxon>Lichtheimiaceae</taxon>
        <taxon>Phascolomyces</taxon>
    </lineage>
</organism>
<evidence type="ECO:0000313" key="3">
    <source>
        <dbReference type="Proteomes" id="UP001209540"/>
    </source>
</evidence>
<accession>A0AAD5K7L0</accession>
<feature type="compositionally biased region" description="Low complexity" evidence="1">
    <location>
        <begin position="66"/>
        <end position="76"/>
    </location>
</feature>
<comment type="caution">
    <text evidence="2">The sequence shown here is derived from an EMBL/GenBank/DDBJ whole genome shotgun (WGS) entry which is preliminary data.</text>
</comment>
<dbReference type="AlphaFoldDB" id="A0AAD5K7L0"/>
<reference evidence="2" key="2">
    <citation type="submission" date="2023-02" db="EMBL/GenBank/DDBJ databases">
        <authorList>
            <consortium name="DOE Joint Genome Institute"/>
            <person name="Mondo S.J."/>
            <person name="Chang Y."/>
            <person name="Wang Y."/>
            <person name="Ahrendt S."/>
            <person name="Andreopoulos W."/>
            <person name="Barry K."/>
            <person name="Beard J."/>
            <person name="Benny G.L."/>
            <person name="Blankenship S."/>
            <person name="Bonito G."/>
            <person name="Cuomo C."/>
            <person name="Desiro A."/>
            <person name="Gervers K.A."/>
            <person name="Hundley H."/>
            <person name="Kuo A."/>
            <person name="LaButti K."/>
            <person name="Lang B.F."/>
            <person name="Lipzen A."/>
            <person name="O'Donnell K."/>
            <person name="Pangilinan J."/>
            <person name="Reynolds N."/>
            <person name="Sandor L."/>
            <person name="Smith M.W."/>
            <person name="Tsang A."/>
            <person name="Grigoriev I.V."/>
            <person name="Stajich J.E."/>
            <person name="Spatafora J.W."/>
        </authorList>
    </citation>
    <scope>NUCLEOTIDE SEQUENCE</scope>
    <source>
        <strain evidence="2">RSA 2281</strain>
    </source>
</reference>
<dbReference type="Proteomes" id="UP001209540">
    <property type="component" value="Unassembled WGS sequence"/>
</dbReference>
<feature type="region of interest" description="Disordered" evidence="1">
    <location>
        <begin position="66"/>
        <end position="117"/>
    </location>
</feature>
<gene>
    <name evidence="2" type="ORF">BDA99DRAFT_593345</name>
</gene>
<dbReference type="EMBL" id="JAIXMP010000005">
    <property type="protein sequence ID" value="KAI9272952.1"/>
    <property type="molecule type" value="Genomic_DNA"/>
</dbReference>
<evidence type="ECO:0000256" key="1">
    <source>
        <dbReference type="SAM" id="MobiDB-lite"/>
    </source>
</evidence>
<evidence type="ECO:0000313" key="2">
    <source>
        <dbReference type="EMBL" id="KAI9272952.1"/>
    </source>
</evidence>
<name>A0AAD5K7L0_9FUNG</name>
<protein>
    <submittedName>
        <fullName evidence="2">Uncharacterized protein</fullName>
    </submittedName>
</protein>
<proteinExistence type="predicted"/>
<sequence length="158" mass="17906">SSLNLECSSSQSLDDFRTQILQALKAQDDRINRHDNILSELQKLQNELTAAKEQITALEDENQRLRQQLSQQNNSNTDRDFPPLSSTSAAHPIGSRESQWATPLRSRLRSNPVSESASKRRMEIAARAFTPLSPTHGFQYVYFPSRARRPPGQMRASL</sequence>
<keyword evidence="3" id="KW-1185">Reference proteome</keyword>
<reference evidence="2" key="1">
    <citation type="journal article" date="2022" name="IScience">
        <title>Evolution of zygomycete secretomes and the origins of terrestrial fungal ecologies.</title>
        <authorList>
            <person name="Chang Y."/>
            <person name="Wang Y."/>
            <person name="Mondo S."/>
            <person name="Ahrendt S."/>
            <person name="Andreopoulos W."/>
            <person name="Barry K."/>
            <person name="Beard J."/>
            <person name="Benny G.L."/>
            <person name="Blankenship S."/>
            <person name="Bonito G."/>
            <person name="Cuomo C."/>
            <person name="Desiro A."/>
            <person name="Gervers K.A."/>
            <person name="Hundley H."/>
            <person name="Kuo A."/>
            <person name="LaButti K."/>
            <person name="Lang B.F."/>
            <person name="Lipzen A."/>
            <person name="O'Donnell K."/>
            <person name="Pangilinan J."/>
            <person name="Reynolds N."/>
            <person name="Sandor L."/>
            <person name="Smith M.E."/>
            <person name="Tsang A."/>
            <person name="Grigoriev I.V."/>
            <person name="Stajich J.E."/>
            <person name="Spatafora J.W."/>
        </authorList>
    </citation>
    <scope>NUCLEOTIDE SEQUENCE</scope>
    <source>
        <strain evidence="2">RSA 2281</strain>
    </source>
</reference>
<feature type="non-terminal residue" evidence="2">
    <location>
        <position position="1"/>
    </location>
</feature>